<keyword evidence="2" id="KW-1185">Reference proteome</keyword>
<accession>A0ABD3H3P8</accession>
<proteinExistence type="predicted"/>
<dbReference type="InterPro" id="IPR025893">
    <property type="entry name" value="Tocopherol_cyclase"/>
</dbReference>
<dbReference type="PANTHER" id="PTHR35309:SF2">
    <property type="entry name" value="TOCOPHEROL CYCLASE, CHLOROPLASTIC"/>
    <property type="match status" value="1"/>
</dbReference>
<comment type="caution">
    <text evidence="1">The sequence shown here is derived from an EMBL/GenBank/DDBJ whole genome shotgun (WGS) entry which is preliminary data.</text>
</comment>
<evidence type="ECO:0000313" key="1">
    <source>
        <dbReference type="EMBL" id="KAL3686133.1"/>
    </source>
</evidence>
<dbReference type="EMBL" id="JBJQOH010000006">
    <property type="protein sequence ID" value="KAL3686133.1"/>
    <property type="molecule type" value="Genomic_DNA"/>
</dbReference>
<dbReference type="Proteomes" id="UP001633002">
    <property type="component" value="Unassembled WGS sequence"/>
</dbReference>
<dbReference type="PANTHER" id="PTHR35309">
    <property type="match status" value="1"/>
</dbReference>
<gene>
    <name evidence="1" type="ORF">R1sor_004155</name>
</gene>
<protein>
    <submittedName>
        <fullName evidence="1">Uncharacterized protein</fullName>
    </submittedName>
</protein>
<sequence length="330" mass="36877">MAASMRAGNLGVRRPAYPAVERRSSLNCRADPANVPVSRPKSDAGVSNGTKLVAFRPLYRVTAVNRLTRTPHSGYHFDGSSSRFFDGIHPCKDSFAWMYSVEDPGSFDRTTGGLEGIGPKFPGVDAQVMGANDCQYDKDGQTFWGSSVIQPYMGDVEIFEEEEPLAEYVPPPQIPVEDVEIRNNVEEVMYTLLECIPGPMNALLHDDKKWGALIRMFSETVQVQDPLICVKGLNSLEKLLKGLCHAGITVNLHDVYYENIAAEKCKRWVYAIWTAQNHEFKLSGESRYEVNKEGKVKSVSSVWYKLRGEDDTQLAALKLWLADLYSRSGL</sequence>
<reference evidence="1 2" key="1">
    <citation type="submission" date="2024-09" db="EMBL/GenBank/DDBJ databases">
        <title>Chromosome-scale assembly of Riccia sorocarpa.</title>
        <authorList>
            <person name="Paukszto L."/>
        </authorList>
    </citation>
    <scope>NUCLEOTIDE SEQUENCE [LARGE SCALE GENOMIC DNA]</scope>
    <source>
        <strain evidence="1">LP-2024</strain>
        <tissue evidence="1">Aerial parts of the thallus</tissue>
    </source>
</reference>
<dbReference type="AlphaFoldDB" id="A0ABD3H3P8"/>
<evidence type="ECO:0000313" key="2">
    <source>
        <dbReference type="Proteomes" id="UP001633002"/>
    </source>
</evidence>
<name>A0ABD3H3P8_9MARC</name>
<organism evidence="1 2">
    <name type="scientific">Riccia sorocarpa</name>
    <dbReference type="NCBI Taxonomy" id="122646"/>
    <lineage>
        <taxon>Eukaryota</taxon>
        <taxon>Viridiplantae</taxon>
        <taxon>Streptophyta</taxon>
        <taxon>Embryophyta</taxon>
        <taxon>Marchantiophyta</taxon>
        <taxon>Marchantiopsida</taxon>
        <taxon>Marchantiidae</taxon>
        <taxon>Marchantiales</taxon>
        <taxon>Ricciaceae</taxon>
        <taxon>Riccia</taxon>
    </lineage>
</organism>